<dbReference type="STRING" id="27835.A0A0N4Y234"/>
<evidence type="ECO:0000256" key="5">
    <source>
        <dbReference type="RuleBase" id="RU361219"/>
    </source>
</evidence>
<dbReference type="PANTHER" id="PTHR10572">
    <property type="entry name" value="3-HYDROXY-3-METHYLGLUTARYL-COENZYME A REDUCTASE"/>
    <property type="match status" value="1"/>
</dbReference>
<dbReference type="Gene3D" id="3.90.770.10">
    <property type="entry name" value="3-hydroxy-3-methylglutaryl-coenzyme A Reductase, Chain A, domain 2"/>
    <property type="match status" value="1"/>
</dbReference>
<dbReference type="GO" id="GO:0015936">
    <property type="term" value="P:coenzyme A metabolic process"/>
    <property type="evidence" value="ECO:0007669"/>
    <property type="project" value="InterPro"/>
</dbReference>
<keyword evidence="5" id="KW-0256">Endoplasmic reticulum</keyword>
<organism evidence="9">
    <name type="scientific">Nippostrongylus brasiliensis</name>
    <name type="common">Rat hookworm</name>
    <dbReference type="NCBI Taxonomy" id="27835"/>
    <lineage>
        <taxon>Eukaryota</taxon>
        <taxon>Metazoa</taxon>
        <taxon>Ecdysozoa</taxon>
        <taxon>Nematoda</taxon>
        <taxon>Chromadorea</taxon>
        <taxon>Rhabditida</taxon>
        <taxon>Rhabditina</taxon>
        <taxon>Rhabditomorpha</taxon>
        <taxon>Strongyloidea</taxon>
        <taxon>Heligmosomidae</taxon>
        <taxon>Nippostrongylus</taxon>
    </lineage>
</organism>
<dbReference type="CDD" id="cd00643">
    <property type="entry name" value="HMG-CoA_reductase_classI"/>
    <property type="match status" value="1"/>
</dbReference>
<gene>
    <name evidence="7" type="ORF">NBR_LOCUS9731</name>
</gene>
<dbReference type="OMA" id="VGRNIEN"/>
<dbReference type="PROSITE" id="PS00318">
    <property type="entry name" value="HMG_COA_REDUCTASE_2"/>
    <property type="match status" value="1"/>
</dbReference>
<dbReference type="PRINTS" id="PR00071">
    <property type="entry name" value="HMGCOARDTASE"/>
</dbReference>
<dbReference type="InterPro" id="IPR023076">
    <property type="entry name" value="HMG_CoA_Rdtase_CS"/>
</dbReference>
<reference evidence="9" key="1">
    <citation type="submission" date="2017-02" db="UniProtKB">
        <authorList>
            <consortium name="WormBaseParasite"/>
        </authorList>
    </citation>
    <scope>IDENTIFICATION</scope>
</reference>
<dbReference type="PROSITE" id="PS00066">
    <property type="entry name" value="HMG_COA_REDUCTASE_1"/>
    <property type="match status" value="1"/>
</dbReference>
<dbReference type="SUPFAM" id="SSF56542">
    <property type="entry name" value="Substrate-binding domain of HMG-CoA reductase"/>
    <property type="match status" value="1"/>
</dbReference>
<comment type="pathway">
    <text evidence="1 5">Metabolic intermediate biosynthesis; (R)-mevalonate biosynthesis; (R)-mevalonate from acetyl-CoA: step 3/3.</text>
</comment>
<keyword evidence="8" id="KW-1185">Reference proteome</keyword>
<name>A0A0N4Y234_NIPBR</name>
<accession>A0A0N4Y234</accession>
<proteinExistence type="inferred from homology"/>
<dbReference type="EMBL" id="UYSL01020186">
    <property type="protein sequence ID" value="VDL73320.1"/>
    <property type="molecule type" value="Genomic_DNA"/>
</dbReference>
<comment type="similarity">
    <text evidence="2 5">Belongs to the HMG-CoA reductase family.</text>
</comment>
<evidence type="ECO:0000256" key="3">
    <source>
        <dbReference type="ARBA" id="ARBA00022857"/>
    </source>
</evidence>
<dbReference type="FunFam" id="3.30.70.420:FF:000001">
    <property type="entry name" value="3-hydroxy-3-methylglutaryl coenzyme A reductase"/>
    <property type="match status" value="1"/>
</dbReference>
<evidence type="ECO:0000256" key="4">
    <source>
        <dbReference type="ARBA" id="ARBA00023002"/>
    </source>
</evidence>
<keyword evidence="3 5" id="KW-0521">NADP</keyword>
<reference evidence="7 8" key="2">
    <citation type="submission" date="2018-11" db="EMBL/GenBank/DDBJ databases">
        <authorList>
            <consortium name="Pathogen Informatics"/>
        </authorList>
    </citation>
    <scope>NUCLEOTIDE SEQUENCE [LARGE SCALE GENOMIC DNA]</scope>
</reference>
<dbReference type="GO" id="GO:0005778">
    <property type="term" value="C:peroxisomal membrane"/>
    <property type="evidence" value="ECO:0007669"/>
    <property type="project" value="TreeGrafter"/>
</dbReference>
<dbReference type="Gene3D" id="3.30.70.420">
    <property type="entry name" value="Hydroxymethylglutaryl-CoA reductase, class I/II, NAD/NADP-binding domain"/>
    <property type="match status" value="1"/>
</dbReference>
<dbReference type="GO" id="GO:0008299">
    <property type="term" value="P:isoprenoid biosynthetic process"/>
    <property type="evidence" value="ECO:0007669"/>
    <property type="project" value="InterPro"/>
</dbReference>
<dbReference type="WBParaSite" id="NBR_0000973001-mRNA-1">
    <property type="protein sequence ID" value="NBR_0000973001-mRNA-1"/>
    <property type="gene ID" value="NBR_0000973001"/>
</dbReference>
<evidence type="ECO:0000313" key="8">
    <source>
        <dbReference type="Proteomes" id="UP000271162"/>
    </source>
</evidence>
<feature type="region of interest" description="Disordered" evidence="6">
    <location>
        <begin position="53"/>
        <end position="88"/>
    </location>
</feature>
<dbReference type="GO" id="GO:0005789">
    <property type="term" value="C:endoplasmic reticulum membrane"/>
    <property type="evidence" value="ECO:0007669"/>
    <property type="project" value="UniProtKB-SubCell"/>
</dbReference>
<dbReference type="InterPro" id="IPR023074">
    <property type="entry name" value="HMG_CoA_Rdtase_cat_sf"/>
</dbReference>
<keyword evidence="4 5" id="KW-0560">Oxidoreductase</keyword>
<dbReference type="Proteomes" id="UP000271162">
    <property type="component" value="Unassembled WGS sequence"/>
</dbReference>
<dbReference type="InterPro" id="IPR023282">
    <property type="entry name" value="HMG_CoA_Rdtase_N"/>
</dbReference>
<dbReference type="PROSITE" id="PS50065">
    <property type="entry name" value="HMG_COA_REDUCTASE_4"/>
    <property type="match status" value="1"/>
</dbReference>
<dbReference type="InterPro" id="IPR009029">
    <property type="entry name" value="HMG_CoA_Rdtase_sub-bd_dom_sf"/>
</dbReference>
<dbReference type="NCBIfam" id="TIGR00533">
    <property type="entry name" value="HMG_CoA_R_NADP"/>
    <property type="match status" value="1"/>
</dbReference>
<evidence type="ECO:0000256" key="6">
    <source>
        <dbReference type="SAM" id="MobiDB-lite"/>
    </source>
</evidence>
<dbReference type="Gene3D" id="1.10.3270.10">
    <property type="entry name" value="HMGR, N-terminal domain"/>
    <property type="match status" value="1"/>
</dbReference>
<dbReference type="InterPro" id="IPR009023">
    <property type="entry name" value="HMG_CoA_Rdtase_NAD(P)-bd_sf"/>
</dbReference>
<evidence type="ECO:0000256" key="2">
    <source>
        <dbReference type="ARBA" id="ARBA00007661"/>
    </source>
</evidence>
<evidence type="ECO:0000256" key="1">
    <source>
        <dbReference type="ARBA" id="ARBA00005084"/>
    </source>
</evidence>
<dbReference type="Pfam" id="PF00368">
    <property type="entry name" value="HMG-CoA_red"/>
    <property type="match status" value="1"/>
</dbReference>
<dbReference type="GO" id="GO:0004420">
    <property type="term" value="F:hydroxymethylglutaryl-CoA reductase (NADPH) activity"/>
    <property type="evidence" value="ECO:0007669"/>
    <property type="project" value="UniProtKB-EC"/>
</dbReference>
<comment type="catalytic activity">
    <reaction evidence="5">
        <text>(R)-mevalonate + 2 NADP(+) + CoA = (3S)-3-hydroxy-3-methylglutaryl-CoA + 2 NADPH + 2 H(+)</text>
        <dbReference type="Rhea" id="RHEA:15989"/>
        <dbReference type="ChEBI" id="CHEBI:15378"/>
        <dbReference type="ChEBI" id="CHEBI:36464"/>
        <dbReference type="ChEBI" id="CHEBI:43074"/>
        <dbReference type="ChEBI" id="CHEBI:57287"/>
        <dbReference type="ChEBI" id="CHEBI:57783"/>
        <dbReference type="ChEBI" id="CHEBI:58349"/>
        <dbReference type="EC" id="1.1.1.34"/>
    </reaction>
</comment>
<evidence type="ECO:0000313" key="9">
    <source>
        <dbReference type="WBParaSite" id="NBR_0000973001-mRNA-1"/>
    </source>
</evidence>
<dbReference type="GO" id="GO:0016126">
    <property type="term" value="P:sterol biosynthetic process"/>
    <property type="evidence" value="ECO:0007669"/>
    <property type="project" value="TreeGrafter"/>
</dbReference>
<dbReference type="PANTHER" id="PTHR10572:SF24">
    <property type="entry name" value="3-HYDROXY-3-METHYLGLUTARYL-COENZYME A REDUCTASE"/>
    <property type="match status" value="1"/>
</dbReference>
<dbReference type="SUPFAM" id="SSF55035">
    <property type="entry name" value="NAD-binding domain of HMG-CoA reductase"/>
    <property type="match status" value="1"/>
</dbReference>
<sequence>MMGRAEGSEIRAFLDSLDTTKDSWKDEVERWMLEKMLSASVRRRSPRFSIGDVDEDELSEREIPLTSEASTQTAENDAESPQVDLPPKSLDEISREWNQGKSLPASDALRLVKRGIVKCRELESRLDAETAISVRRSYVAPEILKELPYKNYDYKYVMNSCCENVIGYVPIPLGVAGPIPINGREVYVPMATTEGALVASTNRGCNAVKRSGGVSTSIFDEGMTRAPVVKFPTAAEAVELKKWISIPQNFSLLKSEFESTSRFARLNSIEVAVDGNLAFVRFVATTGDAMGMNMVSKGCSLAMQLLKNKFPAMRLQTLSGNYCVDKKAAAINWIQGRGRSVVADCTLPANVVVSVLKTTPKQMAEAAMSKLRSGSDKAVCIGGNNAHAANIVAAIFLATGQDTAQVVSSSMCSTRMEVTDDGDLYVSCTMPCVEVGTVGGGTILRPQNECLQMLSCAGPSLTDPGAHARRLAEVICSTVLAGELSLMAALVTDQLVSSHMKLNRSRLQLYPSPSSVQMPSSTSNFEKSVPVMLNMIEKQRVRKNTIKVECSNIL</sequence>
<evidence type="ECO:0000313" key="7">
    <source>
        <dbReference type="EMBL" id="VDL73320.1"/>
    </source>
</evidence>
<comment type="subcellular location">
    <subcellularLocation>
        <location evidence="5">Endoplasmic reticulum membrane</location>
        <topology evidence="5">Multi-pass membrane protein</topology>
    </subcellularLocation>
</comment>
<dbReference type="AlphaFoldDB" id="A0A0N4Y234"/>
<dbReference type="UniPathway" id="UPA00058">
    <property type="reaction ID" value="UER00103"/>
</dbReference>
<dbReference type="InterPro" id="IPR004554">
    <property type="entry name" value="HMG_CoA_Rdtase_eu_arc"/>
</dbReference>
<dbReference type="EC" id="1.1.1.34" evidence="5"/>
<dbReference type="InterPro" id="IPR002202">
    <property type="entry name" value="HMG_CoA_Rdtase"/>
</dbReference>
<protein>
    <recommendedName>
        <fullName evidence="5">3-hydroxy-3-methylglutaryl coenzyme A reductase</fullName>
        <shortName evidence="5">HMG-CoA reductase</shortName>
        <ecNumber evidence="5">1.1.1.34</ecNumber>
    </recommendedName>
</protein>